<protein>
    <submittedName>
        <fullName evidence="1">Uncharacterized protein</fullName>
    </submittedName>
</protein>
<evidence type="ECO:0000313" key="2">
    <source>
        <dbReference type="Proteomes" id="UP000434276"/>
    </source>
</evidence>
<reference evidence="1 2" key="1">
    <citation type="submission" date="2019-12" db="EMBL/GenBank/DDBJ databases">
        <authorList>
            <person name="Jiao W.-B."/>
            <person name="Schneeberger K."/>
        </authorList>
    </citation>
    <scope>NUCLEOTIDE SEQUENCE [LARGE SCALE GENOMIC DNA]</scope>
    <source>
        <strain evidence="2">cv. C24</strain>
    </source>
</reference>
<name>A0A5S9XCV3_ARATH</name>
<gene>
    <name evidence="1" type="ORF">C24_LOCUS12860</name>
</gene>
<dbReference type="EMBL" id="CACSHJ010000089">
    <property type="protein sequence ID" value="CAA0382636.1"/>
    <property type="molecule type" value="Genomic_DNA"/>
</dbReference>
<sequence>MLLTTVLRCIYVKATIVDCVSAVSLSMPMLLKLLLEMNTERGTYISLRPKRAKRILNPFIL</sequence>
<dbReference type="Proteomes" id="UP000434276">
    <property type="component" value="Unassembled WGS sequence"/>
</dbReference>
<evidence type="ECO:0000313" key="1">
    <source>
        <dbReference type="EMBL" id="CAA0382636.1"/>
    </source>
</evidence>
<accession>A0A5S9XCV3</accession>
<proteinExistence type="predicted"/>
<dbReference type="ExpressionAtlas" id="A0A5S9XCV3">
    <property type="expression patterns" value="baseline"/>
</dbReference>
<dbReference type="AlphaFoldDB" id="A0A5S9XCV3"/>
<organism evidence="1 2">
    <name type="scientific">Arabidopsis thaliana</name>
    <name type="common">Mouse-ear cress</name>
    <dbReference type="NCBI Taxonomy" id="3702"/>
    <lineage>
        <taxon>Eukaryota</taxon>
        <taxon>Viridiplantae</taxon>
        <taxon>Streptophyta</taxon>
        <taxon>Embryophyta</taxon>
        <taxon>Tracheophyta</taxon>
        <taxon>Spermatophyta</taxon>
        <taxon>Magnoliopsida</taxon>
        <taxon>eudicotyledons</taxon>
        <taxon>Gunneridae</taxon>
        <taxon>Pentapetalae</taxon>
        <taxon>rosids</taxon>
        <taxon>malvids</taxon>
        <taxon>Brassicales</taxon>
        <taxon>Brassicaceae</taxon>
        <taxon>Camelineae</taxon>
        <taxon>Arabidopsis</taxon>
    </lineage>
</organism>